<dbReference type="SUPFAM" id="SSF53448">
    <property type="entry name" value="Nucleotide-diphospho-sugar transferases"/>
    <property type="match status" value="1"/>
</dbReference>
<dbReference type="PANTHER" id="PTHR43630">
    <property type="entry name" value="POLY-BETA-1,6-N-ACETYL-D-GLUCOSAMINE SYNTHASE"/>
    <property type="match status" value="1"/>
</dbReference>
<name>A0A6C0AJP6_9ZZZZ</name>
<dbReference type="InterPro" id="IPR011990">
    <property type="entry name" value="TPR-like_helical_dom_sf"/>
</dbReference>
<feature type="domain" description="Glycosyltransferase 2-like" evidence="1">
    <location>
        <begin position="7"/>
        <end position="107"/>
    </location>
</feature>
<dbReference type="PANTHER" id="PTHR43630:SF2">
    <property type="entry name" value="GLYCOSYLTRANSFERASE"/>
    <property type="match status" value="1"/>
</dbReference>
<organism evidence="2">
    <name type="scientific">viral metagenome</name>
    <dbReference type="NCBI Taxonomy" id="1070528"/>
    <lineage>
        <taxon>unclassified sequences</taxon>
        <taxon>metagenomes</taxon>
        <taxon>organismal metagenomes</taxon>
    </lineage>
</organism>
<dbReference type="Pfam" id="PF00535">
    <property type="entry name" value="Glycos_transf_2"/>
    <property type="match status" value="1"/>
</dbReference>
<accession>A0A6C0AJP6</accession>
<dbReference type="SUPFAM" id="SSF48452">
    <property type="entry name" value="TPR-like"/>
    <property type="match status" value="1"/>
</dbReference>
<dbReference type="AlphaFoldDB" id="A0A6C0AJP6"/>
<dbReference type="EMBL" id="MN740664">
    <property type="protein sequence ID" value="QHS79952.1"/>
    <property type="molecule type" value="Genomic_DNA"/>
</dbReference>
<protein>
    <recommendedName>
        <fullName evidence="1">Glycosyltransferase 2-like domain-containing protein</fullName>
    </recommendedName>
</protein>
<reference evidence="2" key="1">
    <citation type="journal article" date="2020" name="Nature">
        <title>Giant virus diversity and host interactions through global metagenomics.</title>
        <authorList>
            <person name="Schulz F."/>
            <person name="Roux S."/>
            <person name="Paez-Espino D."/>
            <person name="Jungbluth S."/>
            <person name="Walsh D.A."/>
            <person name="Denef V.J."/>
            <person name="McMahon K.D."/>
            <person name="Konstantinidis K.T."/>
            <person name="Eloe-Fadrosh E.A."/>
            <person name="Kyrpides N.C."/>
            <person name="Woyke T."/>
        </authorList>
    </citation>
    <scope>NUCLEOTIDE SEQUENCE</scope>
    <source>
        <strain evidence="2">GVMAG-S-1035375-24</strain>
    </source>
</reference>
<evidence type="ECO:0000313" key="2">
    <source>
        <dbReference type="EMBL" id="QHS79952.1"/>
    </source>
</evidence>
<dbReference type="Gene3D" id="3.90.550.10">
    <property type="entry name" value="Spore Coat Polysaccharide Biosynthesis Protein SpsA, Chain A"/>
    <property type="match status" value="1"/>
</dbReference>
<dbReference type="InterPro" id="IPR001173">
    <property type="entry name" value="Glyco_trans_2-like"/>
</dbReference>
<dbReference type="Gene3D" id="1.25.40.10">
    <property type="entry name" value="Tetratricopeptide repeat domain"/>
    <property type="match status" value="1"/>
</dbReference>
<evidence type="ECO:0000259" key="1">
    <source>
        <dbReference type="Pfam" id="PF00535"/>
    </source>
</evidence>
<dbReference type="InterPro" id="IPR029044">
    <property type="entry name" value="Nucleotide-diphossugar_trans"/>
</dbReference>
<sequence>MPKFVLILMIRNEEKILLRCLEAVKDVVDAYCICDTGSTDASREIAAEFLKTHDGCLTSEAWKDFGHNRTVSFRNAQSYLKKTGWDLGDTYGLLLDADMVFVPGTLKTTPLDHEGYTIVQKAGNLEYPNTRLVRMDYDWSCRGVTHEYWDGPTKHLGIRVCHIDDHNDGGCKADKFERDARLLEQGLKDEPENGRYMFYLAQTYNGLGRLKECIAMYKKRIAIGGWEEELWYSHYMIGKSWKELKNIPKFEQWMLMAHERRPSRAEPIYQLARHFRETSQHHKAYHYTQVGLSIEMTSDALFVETDVYTGLFEYEATILMYYIGQCRRGLELSAQYLLKDRPHHDSVYGNMPFYIEPLSYAAKAHPIDRDVFGEDFHPTSVSMFYLDGKLMHNVRFVNYTINPQTGSYLMKNNGGVSENGTVRTQNAVYNPTTGEITKMRDDSVLLKRRDTAHIVGLEDVRVYTNAAGTLCCTATTWEYTDKIRIFYSEYNPTQAVYSDCRIIKSPGDQNCEKNWLAVNGTNDILYGWNPLRVGVLKDNELIVHTEHKTPYYFSHIRGSAVAFKPVQYPGETWALVHTVEYTQPRKYFHLFVRLGENYAPKYISRPFVFKGKTIEYCIGCMPDLAFTTLSCIFSTMDDNPRIMEIPVSSLEWIQV</sequence>
<proteinExistence type="predicted"/>